<dbReference type="GO" id="GO:0050482">
    <property type="term" value="P:arachidonate secretion"/>
    <property type="evidence" value="ECO:0007669"/>
    <property type="project" value="InterPro"/>
</dbReference>
<dbReference type="AlphaFoldDB" id="A0A2I9LPG1"/>
<evidence type="ECO:0000256" key="3">
    <source>
        <dbReference type="ARBA" id="ARBA00004613"/>
    </source>
</evidence>
<evidence type="ECO:0000256" key="10">
    <source>
        <dbReference type="ARBA" id="ARBA00022963"/>
    </source>
</evidence>
<sequence>MLGFILYILVLVGISISEPQVYVYPYGSKLILVEPSHDPLKTSSNCYFYENGKIGNDIGENSKDVEEEIIKFLKCKNANTGSKIRSKRTINKLLRKLAIFPGTNWCGAGNVSNNARDLGAFEKSDDCCRSHDQCFDVINANETKYGLYNARLVTLSHCDCDDEFYECLKEVNSPASFSIGNLFFNVLKMKCFREDYPIKGCLKETGIIKVCEEYEFDVEKPKEWQMFDTKRY</sequence>
<dbReference type="Pfam" id="PF05826">
    <property type="entry name" value="Phospholip_A2_2"/>
    <property type="match status" value="1"/>
</dbReference>
<keyword evidence="14" id="KW-0732">Signal</keyword>
<dbReference type="GO" id="GO:0046872">
    <property type="term" value="F:metal ion binding"/>
    <property type="evidence" value="ECO:0007669"/>
    <property type="project" value="UniProtKB-KW"/>
</dbReference>
<dbReference type="GO" id="GO:0005576">
    <property type="term" value="C:extracellular region"/>
    <property type="evidence" value="ECO:0007669"/>
    <property type="project" value="UniProtKB-SubCell"/>
</dbReference>
<evidence type="ECO:0000256" key="2">
    <source>
        <dbReference type="ARBA" id="ARBA00001913"/>
    </source>
</evidence>
<dbReference type="FunFam" id="1.20.90.10:FF:000002">
    <property type="entry name" value="Phospholipase A2 group III"/>
    <property type="match status" value="1"/>
</dbReference>
<dbReference type="EC" id="3.1.1.4" evidence="4"/>
<evidence type="ECO:0000256" key="14">
    <source>
        <dbReference type="SAM" id="SignalP"/>
    </source>
</evidence>
<evidence type="ECO:0000256" key="7">
    <source>
        <dbReference type="ARBA" id="ARBA00022723"/>
    </source>
</evidence>
<protein>
    <recommendedName>
        <fullName evidence="5">Phospholipase A2</fullName>
        <ecNumber evidence="4">3.1.1.4</ecNumber>
    </recommendedName>
    <alternativeName>
        <fullName evidence="13">Phosphatidylcholine 2-acylhydrolase</fullName>
    </alternativeName>
</protein>
<evidence type="ECO:0000256" key="6">
    <source>
        <dbReference type="ARBA" id="ARBA00022525"/>
    </source>
</evidence>
<evidence type="ECO:0000256" key="11">
    <source>
        <dbReference type="ARBA" id="ARBA00023098"/>
    </source>
</evidence>
<keyword evidence="8" id="KW-0378">Hydrolase</keyword>
<dbReference type="InterPro" id="IPR016090">
    <property type="entry name" value="PLA2-like_dom"/>
</dbReference>
<evidence type="ECO:0000256" key="12">
    <source>
        <dbReference type="ARBA" id="ARBA00023157"/>
    </source>
</evidence>
<organism evidence="16">
    <name type="scientific">Centruroides hentzi</name>
    <dbReference type="NCBI Taxonomy" id="88313"/>
    <lineage>
        <taxon>Eukaryota</taxon>
        <taxon>Metazoa</taxon>
        <taxon>Ecdysozoa</taxon>
        <taxon>Arthropoda</taxon>
        <taxon>Chelicerata</taxon>
        <taxon>Arachnida</taxon>
        <taxon>Scorpiones</taxon>
        <taxon>Buthida</taxon>
        <taxon>Buthoidea</taxon>
        <taxon>Buthidae</taxon>
        <taxon>Centruroides</taxon>
    </lineage>
</organism>
<comment type="catalytic activity">
    <reaction evidence="1">
        <text>a 1,2-diacyl-sn-glycero-3-phosphocholine + H2O = a 1-acyl-sn-glycero-3-phosphocholine + a fatty acid + H(+)</text>
        <dbReference type="Rhea" id="RHEA:15801"/>
        <dbReference type="ChEBI" id="CHEBI:15377"/>
        <dbReference type="ChEBI" id="CHEBI:15378"/>
        <dbReference type="ChEBI" id="CHEBI:28868"/>
        <dbReference type="ChEBI" id="CHEBI:57643"/>
        <dbReference type="ChEBI" id="CHEBI:58168"/>
        <dbReference type="EC" id="3.1.1.4"/>
    </reaction>
</comment>
<dbReference type="InterPro" id="IPR036444">
    <property type="entry name" value="PLipase_A2_dom_sf"/>
</dbReference>
<keyword evidence="12" id="KW-1015">Disulfide bond</keyword>
<evidence type="ECO:0000256" key="13">
    <source>
        <dbReference type="ARBA" id="ARBA00029903"/>
    </source>
</evidence>
<keyword evidence="9" id="KW-0106">Calcium</keyword>
<comment type="subcellular location">
    <subcellularLocation>
        <location evidence="3">Secreted</location>
    </subcellularLocation>
</comment>
<reference evidence="16" key="1">
    <citation type="journal article" date="2017" name="Toxicon">
        <title>Venom-gland transcriptomics and venom proteomics of the Hentz striped scorpion (Centruroides hentzi; Buthidae) reveal high toxin diversity in a harmless member of a lethal family.</title>
        <authorList>
            <person name="Ward M.J."/>
            <person name="Ellsworth S.A."/>
            <person name="Rokyta D.R."/>
        </authorList>
    </citation>
    <scope>NUCLEOTIDE SEQUENCE</scope>
    <source>
        <tissue evidence="16">Venom gland</tissue>
    </source>
</reference>
<dbReference type="PANTHER" id="PTHR12253">
    <property type="entry name" value="RH14732P"/>
    <property type="match status" value="1"/>
</dbReference>
<dbReference type="Gene3D" id="1.20.90.10">
    <property type="entry name" value="Phospholipase A2 domain"/>
    <property type="match status" value="1"/>
</dbReference>
<name>A0A2I9LPG1_9SCOR</name>
<keyword evidence="10" id="KW-0442">Lipid degradation</keyword>
<feature type="signal peptide" evidence="14">
    <location>
        <begin position="1"/>
        <end position="17"/>
    </location>
</feature>
<evidence type="ECO:0000256" key="8">
    <source>
        <dbReference type="ARBA" id="ARBA00022801"/>
    </source>
</evidence>
<dbReference type="GO" id="GO:0006644">
    <property type="term" value="P:phospholipid metabolic process"/>
    <property type="evidence" value="ECO:0007669"/>
    <property type="project" value="InterPro"/>
</dbReference>
<proteinExistence type="predicted"/>
<evidence type="ECO:0000313" key="16">
    <source>
        <dbReference type="EMBL" id="MBW20276.1"/>
    </source>
</evidence>
<evidence type="ECO:0000256" key="5">
    <source>
        <dbReference type="ARBA" id="ARBA00021721"/>
    </source>
</evidence>
<dbReference type="EMBL" id="GFWZ01000286">
    <property type="protein sequence ID" value="MBW20276.1"/>
    <property type="molecule type" value="Transcribed_RNA"/>
</dbReference>
<keyword evidence="11" id="KW-0443">Lipid metabolism</keyword>
<keyword evidence="6" id="KW-0964">Secreted</keyword>
<keyword evidence="7" id="KW-0479">Metal-binding</keyword>
<dbReference type="GO" id="GO:0004623">
    <property type="term" value="F:phospholipase A2 activity"/>
    <property type="evidence" value="ECO:0007669"/>
    <property type="project" value="UniProtKB-EC"/>
</dbReference>
<evidence type="ECO:0000256" key="1">
    <source>
        <dbReference type="ARBA" id="ARBA00001604"/>
    </source>
</evidence>
<feature type="domain" description="Phospholipase A2-like central" evidence="15">
    <location>
        <begin position="99"/>
        <end position="194"/>
    </location>
</feature>
<evidence type="ECO:0000259" key="15">
    <source>
        <dbReference type="Pfam" id="PF05826"/>
    </source>
</evidence>
<accession>A0A2I9LPG1</accession>
<evidence type="ECO:0000256" key="4">
    <source>
        <dbReference type="ARBA" id="ARBA00013278"/>
    </source>
</evidence>
<comment type="cofactor">
    <cofactor evidence="2">
        <name>Ca(2+)</name>
        <dbReference type="ChEBI" id="CHEBI:29108"/>
    </cofactor>
</comment>
<feature type="chain" id="PRO_5014346975" description="Phospholipase A2" evidence="14">
    <location>
        <begin position="18"/>
        <end position="232"/>
    </location>
</feature>
<dbReference type="GO" id="GO:0016042">
    <property type="term" value="P:lipid catabolic process"/>
    <property type="evidence" value="ECO:0007669"/>
    <property type="project" value="UniProtKB-KW"/>
</dbReference>
<dbReference type="SUPFAM" id="SSF48619">
    <property type="entry name" value="Phospholipase A2, PLA2"/>
    <property type="match status" value="1"/>
</dbReference>
<evidence type="ECO:0000256" key="9">
    <source>
        <dbReference type="ARBA" id="ARBA00022837"/>
    </source>
</evidence>
<dbReference type="CDD" id="cd04704">
    <property type="entry name" value="PLA2_bee_venom_like"/>
    <property type="match status" value="1"/>
</dbReference>